<dbReference type="GO" id="GO:0015078">
    <property type="term" value="F:proton transmembrane transporter activity"/>
    <property type="evidence" value="ECO:0007669"/>
    <property type="project" value="InterPro"/>
</dbReference>
<comment type="subcellular location">
    <subcellularLocation>
        <location evidence="1 15">Mitochondrion inner membrane</location>
    </subcellularLocation>
</comment>
<evidence type="ECO:0000313" key="18">
    <source>
        <dbReference type="Proteomes" id="UP000002358"/>
    </source>
</evidence>
<comment type="function">
    <text evidence="12 15">Subunit e, of the mitochondrial membrane ATP synthase complex (F(1)F(0) ATP synthase or Complex V) that produces ATP from ADP in the presence of a proton gradient across the membrane which is generated by electron transport complexes of the respiratory chain. ATP synthase complex consist of a soluble F(1) head domain - the catalytic core - and a membrane F(1) domain - the membrane proton channel. These two domains are linked by a central stalk rotating inside the F(1) region and a stationary peripheral stalk. During catalysis, ATP synthesis in the catalytic domain of F(1) is coupled via a rotary mechanism of the central stalk subunits to proton translocation. In vivo, can only synthesize ATP although its ATP hydrolase activity can be activated artificially in vitro. Part of the complex F(0) domain.</text>
</comment>
<evidence type="ECO:0000256" key="1">
    <source>
        <dbReference type="ARBA" id="ARBA00004273"/>
    </source>
</evidence>
<dbReference type="KEGG" id="nvi:100120143"/>
<dbReference type="AlphaFoldDB" id="A0A7M6UDK3"/>
<sequence length="83" mass="9413">MSAAELNPRPIRVSPLIKFSRWSLLAVGVVYGAFHQSRLSKKENARREQEELERPAREAKLAEERKRAAAAEIKALEELTQGK</sequence>
<proteinExistence type="inferred from homology"/>
<keyword evidence="9 15" id="KW-0496">Mitochondrion</keyword>
<keyword evidence="10" id="KW-0472">Membrane</keyword>
<dbReference type="Proteomes" id="UP000002358">
    <property type="component" value="Chromosome 5"/>
</dbReference>
<evidence type="ECO:0000313" key="17">
    <source>
        <dbReference type="EnsemblMetazoa" id="NP_001165820"/>
    </source>
</evidence>
<evidence type="ECO:0000256" key="12">
    <source>
        <dbReference type="ARBA" id="ARBA00057306"/>
    </source>
</evidence>
<keyword evidence="7" id="KW-0007">Acetylation</keyword>
<dbReference type="OrthoDB" id="9982108at2759"/>
<keyword evidence="5 15" id="KW-0375">Hydrogen ion transport</keyword>
<comment type="similarity">
    <text evidence="2 15">Belongs to the ATPase e subunit family.</text>
</comment>
<evidence type="ECO:0000256" key="5">
    <source>
        <dbReference type="ARBA" id="ARBA00022781"/>
    </source>
</evidence>
<dbReference type="Pfam" id="PF05680">
    <property type="entry name" value="ATP-synt_E"/>
    <property type="match status" value="1"/>
</dbReference>
<evidence type="ECO:0000256" key="13">
    <source>
        <dbReference type="ARBA" id="ARBA00064647"/>
    </source>
</evidence>
<protein>
    <recommendedName>
        <fullName evidence="14 15">ATP synthase F(0) complex subunit e, mitochondrial</fullName>
    </recommendedName>
</protein>
<dbReference type="OMA" id="FCRWSLL"/>
<evidence type="ECO:0000256" key="16">
    <source>
        <dbReference type="SAM" id="MobiDB-lite"/>
    </source>
</evidence>
<keyword evidence="4 15" id="KW-0138">CF(0)</keyword>
<comment type="subunit">
    <text evidence="13">Component of the ATP synthase complex composed at least of ATP5F1A/subunit alpha, ATP5F1B/subunit beta, ATP5MC1/subunit c (homooctomer), MT-ATP6/subunit a, MT-ATP8/subunit 8, ATP5ME/subunit e, ATP5MF/subunit f, ATP5MG/subunit g, ATP5MK/subunit k, ATP5MJ/subunit j, ATP5F1C/subunit gamma, ATP5F1D/subunit delta, ATP5F1E/subunit epsilon, ATP5PF/subunit F6, ATP5PB/subunit b, ATP5PD/subunit d, ATP5PO/subunit OSCP. ATP synthase complex consists of a soluble F(1) head domain (subunits alpha(3) and beta(3)) - the catalytic core - and a membrane F(0) domain - the membrane proton channel (subunits c, a, 8, e, f, g, k and j). These two domains are linked by a central stalk (subunits gamma, delta, and epsilon) rotating inside the F1 region and a stationary peripheral stalk (subunits F6, b, d, and OSCP).</text>
</comment>
<organism evidence="17 18">
    <name type="scientific">Nasonia vitripennis</name>
    <name type="common">Parasitic wasp</name>
    <dbReference type="NCBI Taxonomy" id="7425"/>
    <lineage>
        <taxon>Eukaryota</taxon>
        <taxon>Metazoa</taxon>
        <taxon>Ecdysozoa</taxon>
        <taxon>Arthropoda</taxon>
        <taxon>Hexapoda</taxon>
        <taxon>Insecta</taxon>
        <taxon>Pterygota</taxon>
        <taxon>Neoptera</taxon>
        <taxon>Endopterygota</taxon>
        <taxon>Hymenoptera</taxon>
        <taxon>Apocrita</taxon>
        <taxon>Proctotrupomorpha</taxon>
        <taxon>Chalcidoidea</taxon>
        <taxon>Pteromalidae</taxon>
        <taxon>Pteromalinae</taxon>
        <taxon>Nasonia</taxon>
    </lineage>
</organism>
<dbReference type="GO" id="GO:0015986">
    <property type="term" value="P:proton motive force-driven ATP synthesis"/>
    <property type="evidence" value="ECO:0007669"/>
    <property type="project" value="InterPro"/>
</dbReference>
<keyword evidence="11 15" id="KW-0066">ATP synthesis</keyword>
<keyword evidence="18" id="KW-1185">Reference proteome</keyword>
<dbReference type="EnsemblMetazoa" id="NM_001172349">
    <property type="protein sequence ID" value="NP_001165820"/>
    <property type="gene ID" value="GeneID_100120143"/>
</dbReference>
<evidence type="ECO:0000256" key="14">
    <source>
        <dbReference type="ARBA" id="ARBA00074682"/>
    </source>
</evidence>
<evidence type="ECO:0000256" key="4">
    <source>
        <dbReference type="ARBA" id="ARBA00022547"/>
    </source>
</evidence>
<evidence type="ECO:0000256" key="2">
    <source>
        <dbReference type="ARBA" id="ARBA00007333"/>
    </source>
</evidence>
<evidence type="ECO:0000256" key="11">
    <source>
        <dbReference type="ARBA" id="ARBA00023310"/>
    </source>
</evidence>
<evidence type="ECO:0000256" key="6">
    <source>
        <dbReference type="ARBA" id="ARBA00022792"/>
    </source>
</evidence>
<evidence type="ECO:0000256" key="7">
    <source>
        <dbReference type="ARBA" id="ARBA00022990"/>
    </source>
</evidence>
<evidence type="ECO:0000256" key="9">
    <source>
        <dbReference type="ARBA" id="ARBA00023128"/>
    </source>
</evidence>
<dbReference type="InterPro" id="IPR008386">
    <property type="entry name" value="ATP_synth_F0_esu_mt"/>
</dbReference>
<dbReference type="GO" id="GO:0005743">
    <property type="term" value="C:mitochondrial inner membrane"/>
    <property type="evidence" value="ECO:0007669"/>
    <property type="project" value="UniProtKB-SubCell"/>
</dbReference>
<name>A0A7M6UDK3_NASVI</name>
<gene>
    <name evidence="17" type="primary">100120143</name>
</gene>
<evidence type="ECO:0000256" key="3">
    <source>
        <dbReference type="ARBA" id="ARBA00022448"/>
    </source>
</evidence>
<accession>A0A7M6UDK3</accession>
<dbReference type="FunCoup" id="A0A7M6UDK3">
    <property type="interactions" value="801"/>
</dbReference>
<feature type="compositionally biased region" description="Basic and acidic residues" evidence="16">
    <location>
        <begin position="40"/>
        <end position="63"/>
    </location>
</feature>
<dbReference type="GO" id="GO:0045259">
    <property type="term" value="C:proton-transporting ATP synthase complex"/>
    <property type="evidence" value="ECO:0007669"/>
    <property type="project" value="UniProtKB-UniRule"/>
</dbReference>
<dbReference type="PANTHER" id="PTHR12427">
    <property type="entry name" value="ATP SYNTHASE E CHAIN, MITOCHONDRIAL"/>
    <property type="match status" value="1"/>
</dbReference>
<feature type="region of interest" description="Disordered" evidence="16">
    <location>
        <begin position="39"/>
        <end position="63"/>
    </location>
</feature>
<keyword evidence="8 15" id="KW-0406">Ion transport</keyword>
<dbReference type="InParanoid" id="A0A7M6UDK3"/>
<dbReference type="PANTHER" id="PTHR12427:SF1">
    <property type="entry name" value="ATP SYNTHASE SUBUNIT E, MITOCHONDRIAL"/>
    <property type="match status" value="1"/>
</dbReference>
<dbReference type="SMR" id="A0A7M6UDK3"/>
<evidence type="ECO:0000256" key="15">
    <source>
        <dbReference type="RuleBase" id="RU367005"/>
    </source>
</evidence>
<evidence type="ECO:0000256" key="8">
    <source>
        <dbReference type="ARBA" id="ARBA00023065"/>
    </source>
</evidence>
<comment type="subunit">
    <text evidence="15">F-type ATPases have 2 components, CF(1) - the catalytic core - and CF(0) - the membrane proton channel. CF(1) and CF(0) have multiple subunits.</text>
</comment>
<keyword evidence="3 15" id="KW-0813">Transport</keyword>
<keyword evidence="6 15" id="KW-0999">Mitochondrion inner membrane</keyword>
<reference evidence="17" key="1">
    <citation type="submission" date="2021-01" db="UniProtKB">
        <authorList>
            <consortium name="EnsemblMetazoa"/>
        </authorList>
    </citation>
    <scope>IDENTIFICATION</scope>
</reference>
<evidence type="ECO:0000256" key="10">
    <source>
        <dbReference type="ARBA" id="ARBA00023136"/>
    </source>
</evidence>